<dbReference type="Proteomes" id="UP000276984">
    <property type="component" value="Chromosome"/>
</dbReference>
<gene>
    <name evidence="1" type="ORF">D8I30_03035</name>
</gene>
<dbReference type="SUPFAM" id="SSF56784">
    <property type="entry name" value="HAD-like"/>
    <property type="match status" value="1"/>
</dbReference>
<dbReference type="NCBIfam" id="TIGR01509">
    <property type="entry name" value="HAD-SF-IA-v3"/>
    <property type="match status" value="1"/>
</dbReference>
<dbReference type="Gene3D" id="3.40.50.1000">
    <property type="entry name" value="HAD superfamily/HAD-like"/>
    <property type="match status" value="1"/>
</dbReference>
<dbReference type="OrthoDB" id="9803141at2"/>
<dbReference type="InterPro" id="IPR023214">
    <property type="entry name" value="HAD_sf"/>
</dbReference>
<proteinExistence type="predicted"/>
<dbReference type="SFLD" id="SFLDG01129">
    <property type="entry name" value="C1.5:_HAD__Beta-PGM__Phosphata"/>
    <property type="match status" value="1"/>
</dbReference>
<dbReference type="PANTHER" id="PTHR12725:SF117">
    <property type="entry name" value="HALOACID DEHALOGENASE-LIKE HYDROLASE"/>
    <property type="match status" value="1"/>
</dbReference>
<dbReference type="RefSeq" id="WP_121481430.1">
    <property type="nucleotide sequence ID" value="NZ_CP032707.1"/>
</dbReference>
<dbReference type="InterPro" id="IPR010237">
    <property type="entry name" value="Pyr-5-nucltdase"/>
</dbReference>
<reference evidence="1 2" key="1">
    <citation type="submission" date="2018-10" db="EMBL/GenBank/DDBJ databases">
        <title>Complete genome sequence of Brevundimonas naejangsanensis BRV3.</title>
        <authorList>
            <person name="Berrios L."/>
            <person name="Ely B."/>
        </authorList>
    </citation>
    <scope>NUCLEOTIDE SEQUENCE [LARGE SCALE GENOMIC DNA]</scope>
    <source>
        <strain evidence="1 2">BRV3</strain>
    </source>
</reference>
<accession>A0A494RGP1</accession>
<dbReference type="EMBL" id="CP032707">
    <property type="protein sequence ID" value="AYG94273.1"/>
    <property type="molecule type" value="Genomic_DNA"/>
</dbReference>
<dbReference type="SFLD" id="SFLDG01132">
    <property type="entry name" value="C1.5.3:_5'-Nucleotidase_Like"/>
    <property type="match status" value="1"/>
</dbReference>
<sequence length="236" mass="25898">MTADASGGPLAATTEIGADLRHVRSWVFDLDNTLYPPESQFLKQVEQRINQYVVRTSGLPSAEALSVQKGYLHDYGTSLAGLMLHYQIDPHDFLAEVHDVPLDVLTPDPGLHAALERLQGPRLIFTNGSIGHARRVMERLELTRFFDGVFALEDADLIPKPDPRTFDKMLARFDVDPATACFFEDTPKNLEPAHAIGMTTVLVGPKAFTAEGDHIQHRAASLGPFLAAAMLDGDPQ</sequence>
<dbReference type="AlphaFoldDB" id="A0A494RGP1"/>
<dbReference type="InterPro" id="IPR036412">
    <property type="entry name" value="HAD-like_sf"/>
</dbReference>
<protein>
    <submittedName>
        <fullName evidence="1">Pyrimidine 5'-nucleotidase</fullName>
    </submittedName>
</protein>
<keyword evidence="2" id="KW-1185">Reference proteome</keyword>
<evidence type="ECO:0000313" key="2">
    <source>
        <dbReference type="Proteomes" id="UP000276984"/>
    </source>
</evidence>
<organism evidence="1 2">
    <name type="scientific">Brevundimonas naejangsanensis</name>
    <dbReference type="NCBI Taxonomy" id="588932"/>
    <lineage>
        <taxon>Bacteria</taxon>
        <taxon>Pseudomonadati</taxon>
        <taxon>Pseudomonadota</taxon>
        <taxon>Alphaproteobacteria</taxon>
        <taxon>Caulobacterales</taxon>
        <taxon>Caulobacteraceae</taxon>
        <taxon>Brevundimonas</taxon>
    </lineage>
</organism>
<dbReference type="InterPro" id="IPR006439">
    <property type="entry name" value="HAD-SF_hydro_IA"/>
</dbReference>
<dbReference type="Pfam" id="PF00702">
    <property type="entry name" value="Hydrolase"/>
    <property type="match status" value="1"/>
</dbReference>
<dbReference type="SFLD" id="SFLDS00003">
    <property type="entry name" value="Haloacid_Dehalogenase"/>
    <property type="match status" value="1"/>
</dbReference>
<dbReference type="NCBIfam" id="TIGR01993">
    <property type="entry name" value="Pyr-5-nucltdase"/>
    <property type="match status" value="1"/>
</dbReference>
<evidence type="ECO:0000313" key="1">
    <source>
        <dbReference type="EMBL" id="AYG94273.1"/>
    </source>
</evidence>
<name>A0A494RGP1_9CAUL</name>
<dbReference type="Gene3D" id="1.10.150.450">
    <property type="match status" value="1"/>
</dbReference>
<dbReference type="PANTHER" id="PTHR12725">
    <property type="entry name" value="HALOACID DEHALOGENASE-LIKE HYDROLASE"/>
    <property type="match status" value="1"/>
</dbReference>